<evidence type="ECO:0000313" key="3">
    <source>
        <dbReference type="Proteomes" id="UP000636800"/>
    </source>
</evidence>
<feature type="region of interest" description="Disordered" evidence="1">
    <location>
        <begin position="45"/>
        <end position="72"/>
    </location>
</feature>
<comment type="caution">
    <text evidence="2">The sequence shown here is derived from an EMBL/GenBank/DDBJ whole genome shotgun (WGS) entry which is preliminary data.</text>
</comment>
<dbReference type="PANTHER" id="PTHR33874">
    <property type="entry name" value="RING FINGER PROTEIN"/>
    <property type="match status" value="1"/>
</dbReference>
<name>A0A835VHT9_VANPL</name>
<evidence type="ECO:0000313" key="2">
    <source>
        <dbReference type="EMBL" id="KAG0497618.1"/>
    </source>
</evidence>
<organism evidence="2 3">
    <name type="scientific">Vanilla planifolia</name>
    <name type="common">Vanilla</name>
    <dbReference type="NCBI Taxonomy" id="51239"/>
    <lineage>
        <taxon>Eukaryota</taxon>
        <taxon>Viridiplantae</taxon>
        <taxon>Streptophyta</taxon>
        <taxon>Embryophyta</taxon>
        <taxon>Tracheophyta</taxon>
        <taxon>Spermatophyta</taxon>
        <taxon>Magnoliopsida</taxon>
        <taxon>Liliopsida</taxon>
        <taxon>Asparagales</taxon>
        <taxon>Orchidaceae</taxon>
        <taxon>Vanilloideae</taxon>
        <taxon>Vanilleae</taxon>
        <taxon>Vanilla</taxon>
    </lineage>
</organism>
<gene>
    <name evidence="2" type="ORF">HPP92_002309</name>
</gene>
<keyword evidence="3" id="KW-1185">Reference proteome</keyword>
<dbReference type="EMBL" id="JADCNL010000001">
    <property type="protein sequence ID" value="KAG0497618.1"/>
    <property type="molecule type" value="Genomic_DNA"/>
</dbReference>
<dbReference type="PANTHER" id="PTHR33874:SF1">
    <property type="entry name" value="RING FINGER PROTEIN"/>
    <property type="match status" value="1"/>
</dbReference>
<dbReference type="OrthoDB" id="283111at2759"/>
<evidence type="ECO:0000256" key="1">
    <source>
        <dbReference type="SAM" id="MobiDB-lite"/>
    </source>
</evidence>
<accession>A0A835VHT9</accession>
<sequence length="233" mass="25869">MEFPVATEGTNPIAVGSVEEVRIRRKTLETVLEQCHRALEQLRMSEGHAEEEEGNEAFNRSEPSTPVDEEADELCSLLKSRVESPDFLEKLGSFNIAVPPNVSDDSTSWDMITIKDSWNDNQITVDDESDEDSYVLVRQEDIVDGIACFMATYLLSLKNSKELTPNQLQGALCKTFSVKKKKSTLRKAWDGSKVIYNVASWSATAVGIYQNPALLRAASVVFSTSCRAIAKLL</sequence>
<dbReference type="Proteomes" id="UP000636800">
    <property type="component" value="Chromosome 1"/>
</dbReference>
<proteinExistence type="predicted"/>
<dbReference type="AlphaFoldDB" id="A0A835VHT9"/>
<reference evidence="2 3" key="1">
    <citation type="journal article" date="2020" name="Nat. Food">
        <title>A phased Vanilla planifolia genome enables genetic improvement of flavour and production.</title>
        <authorList>
            <person name="Hasing T."/>
            <person name="Tang H."/>
            <person name="Brym M."/>
            <person name="Khazi F."/>
            <person name="Huang T."/>
            <person name="Chambers A.H."/>
        </authorList>
    </citation>
    <scope>NUCLEOTIDE SEQUENCE [LARGE SCALE GENOMIC DNA]</scope>
    <source>
        <tissue evidence="2">Leaf</tissue>
    </source>
</reference>
<protein>
    <submittedName>
        <fullName evidence="2">Uncharacterized protein</fullName>
    </submittedName>
</protein>